<dbReference type="Proteomes" id="UP001055879">
    <property type="component" value="Linkage Group LG03"/>
</dbReference>
<name>A0ACB9DKI2_ARCLA</name>
<comment type="caution">
    <text evidence="1">The sequence shown here is derived from an EMBL/GenBank/DDBJ whole genome shotgun (WGS) entry which is preliminary data.</text>
</comment>
<proteinExistence type="predicted"/>
<keyword evidence="2" id="KW-1185">Reference proteome</keyword>
<accession>A0ACB9DKI2</accession>
<reference evidence="1 2" key="2">
    <citation type="journal article" date="2022" name="Mol. Ecol. Resour.">
        <title>The genomes of chicory, endive, great burdock and yacon provide insights into Asteraceae paleo-polyploidization history and plant inulin production.</title>
        <authorList>
            <person name="Fan W."/>
            <person name="Wang S."/>
            <person name="Wang H."/>
            <person name="Wang A."/>
            <person name="Jiang F."/>
            <person name="Liu H."/>
            <person name="Zhao H."/>
            <person name="Xu D."/>
            <person name="Zhang Y."/>
        </authorList>
    </citation>
    <scope>NUCLEOTIDE SEQUENCE [LARGE SCALE GENOMIC DNA]</scope>
    <source>
        <strain evidence="2">cv. Niubang</strain>
    </source>
</reference>
<organism evidence="1 2">
    <name type="scientific">Arctium lappa</name>
    <name type="common">Greater burdock</name>
    <name type="synonym">Lappa major</name>
    <dbReference type="NCBI Taxonomy" id="4217"/>
    <lineage>
        <taxon>Eukaryota</taxon>
        <taxon>Viridiplantae</taxon>
        <taxon>Streptophyta</taxon>
        <taxon>Embryophyta</taxon>
        <taxon>Tracheophyta</taxon>
        <taxon>Spermatophyta</taxon>
        <taxon>Magnoliopsida</taxon>
        <taxon>eudicotyledons</taxon>
        <taxon>Gunneridae</taxon>
        <taxon>Pentapetalae</taxon>
        <taxon>asterids</taxon>
        <taxon>campanulids</taxon>
        <taxon>Asterales</taxon>
        <taxon>Asteraceae</taxon>
        <taxon>Carduoideae</taxon>
        <taxon>Cardueae</taxon>
        <taxon>Arctiinae</taxon>
        <taxon>Arctium</taxon>
    </lineage>
</organism>
<gene>
    <name evidence="1" type="ORF">L6452_09601</name>
</gene>
<sequence>MRLTTSVMSNDKETLPSGLECISGHEVKKLAYQLVCQRLILSSHPPPPPPLFHLLPFHLIHMPIRSTLFQSLRALHKLITHISTLYLINKPLSVKSHQYPLFFFAISCVFEVNPPMI</sequence>
<dbReference type="EMBL" id="CM042049">
    <property type="protein sequence ID" value="KAI3747154.1"/>
    <property type="molecule type" value="Genomic_DNA"/>
</dbReference>
<reference evidence="2" key="1">
    <citation type="journal article" date="2022" name="Mol. Ecol. Resour.">
        <title>The genomes of chicory, endive, great burdock and yacon provide insights into Asteraceae palaeo-polyploidization history and plant inulin production.</title>
        <authorList>
            <person name="Fan W."/>
            <person name="Wang S."/>
            <person name="Wang H."/>
            <person name="Wang A."/>
            <person name="Jiang F."/>
            <person name="Liu H."/>
            <person name="Zhao H."/>
            <person name="Xu D."/>
            <person name="Zhang Y."/>
        </authorList>
    </citation>
    <scope>NUCLEOTIDE SEQUENCE [LARGE SCALE GENOMIC DNA]</scope>
    <source>
        <strain evidence="2">cv. Niubang</strain>
    </source>
</reference>
<protein>
    <submittedName>
        <fullName evidence="1">Uncharacterized protein</fullName>
    </submittedName>
</protein>
<evidence type="ECO:0000313" key="2">
    <source>
        <dbReference type="Proteomes" id="UP001055879"/>
    </source>
</evidence>
<evidence type="ECO:0000313" key="1">
    <source>
        <dbReference type="EMBL" id="KAI3747154.1"/>
    </source>
</evidence>